<name>A0A520XH82_9DELT</name>
<accession>A0A520XH82</accession>
<proteinExistence type="predicted"/>
<protein>
    <recommendedName>
        <fullName evidence="4">Porin</fullName>
    </recommendedName>
</protein>
<reference evidence="2 3" key="1">
    <citation type="submission" date="2019-01" db="EMBL/GenBank/DDBJ databases">
        <title>Insights into ecological role of a new deltaproteobacterial order Candidatus Sinidesulfobacterales (Sva0485) by metagenomics and metatranscriptomics.</title>
        <authorList>
            <person name="Tan S."/>
            <person name="Liu J."/>
            <person name="Fang Y."/>
            <person name="Hedlund B."/>
            <person name="Lian Z.-H."/>
            <person name="Huang L.-Y."/>
            <person name="Li J.-T."/>
            <person name="Huang L.-N."/>
            <person name="Li W.-J."/>
            <person name="Jiang H.-C."/>
            <person name="Dong H.-L."/>
            <person name="Shu W.-S."/>
        </authorList>
    </citation>
    <scope>NUCLEOTIDE SEQUENCE [LARGE SCALE GENOMIC DNA]</scope>
    <source>
        <strain evidence="2">AP4</strain>
    </source>
</reference>
<evidence type="ECO:0008006" key="4">
    <source>
        <dbReference type="Google" id="ProtNLM"/>
    </source>
</evidence>
<dbReference type="Proteomes" id="UP000322454">
    <property type="component" value="Unassembled WGS sequence"/>
</dbReference>
<dbReference type="EMBL" id="SHMQ01000001">
    <property type="protein sequence ID" value="RZV40561.1"/>
    <property type="molecule type" value="Genomic_DNA"/>
</dbReference>
<sequence>MYEINETQKTMRLNMLPTFIFATAAVLALVFAFSGAGKAYASGAALYENPNTGEIFLKPGPGRVKVGQSVINQLLKPNAKKTTEQIKNLKTTEKKLETSLKTVKSQTLPAWTKHVSLGALIYMGYGYYTQTGLTEGSMQLEENPPASGNNGYNAFNVNRAYLIFLYHQDNWFLKVTPNFFKTNNSGSTGGNQYFRLKYAFLQFNHVYDANGWTVNLKAGQFPTPMVAWEDGLLGYHVAERTPWGFLNVTSTQAGLGVSGKYRSNGRVYLAYNAGFFDNAAFHANETVDQKSPQARLTIYPLGADSGLNGLSISGYYAWAEDNSSFGDAAIGPNTNSPETRVSAVLDYKTPNANIALQYDYAINHVVEPGAGESGDNDSYCGIESDVYGCYTSSTMPPITSLYDGHNVEHGYDAFGYYNIPNTRFGVFGLIQRYYYEATNYNTNGDSLTGGNPFDFQRSVAGVAYRLNKHVTLTADWQNYQFLNASNYRSLASTSTQYLEYGQWMGQTNAFFMQARIAF</sequence>
<comment type="caution">
    <text evidence="2">The sequence shown here is derived from an EMBL/GenBank/DDBJ whole genome shotgun (WGS) entry which is preliminary data.</text>
</comment>
<keyword evidence="1" id="KW-0175">Coiled coil</keyword>
<evidence type="ECO:0000256" key="1">
    <source>
        <dbReference type="SAM" id="Coils"/>
    </source>
</evidence>
<gene>
    <name evidence="2" type="ORF">EVJ48_01185</name>
</gene>
<feature type="coiled-coil region" evidence="1">
    <location>
        <begin position="79"/>
        <end position="106"/>
    </location>
</feature>
<evidence type="ECO:0000313" key="3">
    <source>
        <dbReference type="Proteomes" id="UP000322454"/>
    </source>
</evidence>
<dbReference type="AlphaFoldDB" id="A0A520XH82"/>
<organism evidence="2 3">
    <name type="scientific">Candidatus Acidulodesulfobacterium acidiphilum</name>
    <dbReference type="NCBI Taxonomy" id="2597224"/>
    <lineage>
        <taxon>Bacteria</taxon>
        <taxon>Deltaproteobacteria</taxon>
        <taxon>Candidatus Acidulodesulfobacterales</taxon>
        <taxon>Candidatus Acidulodesulfobacterium</taxon>
    </lineage>
</organism>
<evidence type="ECO:0000313" key="2">
    <source>
        <dbReference type="EMBL" id="RZV40561.1"/>
    </source>
</evidence>